<dbReference type="CDD" id="cd06261">
    <property type="entry name" value="TM_PBP2"/>
    <property type="match status" value="1"/>
</dbReference>
<evidence type="ECO:0000313" key="13">
    <source>
        <dbReference type="EMBL" id="MBO3084030.1"/>
    </source>
</evidence>
<evidence type="ECO:0000256" key="8">
    <source>
        <dbReference type="ARBA" id="ARBA00023136"/>
    </source>
</evidence>
<feature type="transmembrane region" description="Helical" evidence="9">
    <location>
        <begin position="437"/>
        <end position="460"/>
    </location>
</feature>
<comment type="subcellular location">
    <subcellularLocation>
        <location evidence="1 9">Cell membrane</location>
        <topology evidence="1 9">Multi-pass membrane protein</topology>
    </subcellularLocation>
</comment>
<evidence type="ECO:0000256" key="6">
    <source>
        <dbReference type="ARBA" id="ARBA00022692"/>
    </source>
</evidence>
<evidence type="ECO:0000259" key="12">
    <source>
        <dbReference type="PROSITE" id="PS50928"/>
    </source>
</evidence>
<evidence type="ECO:0000256" key="3">
    <source>
        <dbReference type="ARBA" id="ARBA00022448"/>
    </source>
</evidence>
<sequence>MTDQQTVAPPAPPEEPGARSRRRSRGDGSHARNMSPGFFAKLILIALVDALGVYGVLTAWAVQSWGIVAFLVVALLVANWVYFSKRAVPAKYLVPGLLFLLVYQIFVMAYTGYVAFTNYGDGHNSTKADAIESISIQNETRVEGSPTLPLTIVARDGELGFAIVQDGDAEVGTAEEPFTTVDDATVEGDRVTALPGWEVLGFAQIAQDQAAITELRVPFSDDPAEGSVRTQDGSTGYVYQPTLAYDEASDTFVDTATGETFSPADTGNFVSEDGDRLTPGWRVGVGFDNFTRVFTDSRLTGPFLQITAWTFAFAALSVASTFALGLFLAIVFNDPRIRGRKIYRSLLILPYAFPGFLSALVWRGMLNEKFGYVNEVLLGGASIPWLSDPWLAKLSILLVNLWLGFPYMFLVCTGALQSIPADTIEAARIDGAGPWRIFKSMTLPLLMVSVAPLLISSFAFNFNNFSLIFMLTGGGPNFVGSPVVVGHTDLLISMVYSVAFESGTKQYGLASALSILIFIVVGVIAYLAFRRTRTLEEI</sequence>
<dbReference type="SUPFAM" id="SSF161098">
    <property type="entry name" value="MetI-like"/>
    <property type="match status" value="1"/>
</dbReference>
<dbReference type="Gene3D" id="1.20.58.370">
    <property type="entry name" value="MalF N-terminal region-like"/>
    <property type="match status" value="1"/>
</dbReference>
<name>A0ABS3SE67_9CELL</name>
<keyword evidence="14" id="KW-1185">Reference proteome</keyword>
<dbReference type="InterPro" id="IPR000515">
    <property type="entry name" value="MetI-like"/>
</dbReference>
<evidence type="ECO:0000313" key="14">
    <source>
        <dbReference type="Proteomes" id="UP000678317"/>
    </source>
</evidence>
<evidence type="ECO:0000256" key="10">
    <source>
        <dbReference type="RuleBase" id="RU367050"/>
    </source>
</evidence>
<dbReference type="InterPro" id="IPR032550">
    <property type="entry name" value="TM_PBP2_N"/>
</dbReference>
<feature type="transmembrane region" description="Helical" evidence="9">
    <location>
        <begin position="308"/>
        <end position="330"/>
    </location>
</feature>
<feature type="transmembrane region" description="Helical" evidence="9">
    <location>
        <begin position="394"/>
        <end position="416"/>
    </location>
</feature>
<dbReference type="InterPro" id="IPR035277">
    <property type="entry name" value="MalF_N"/>
</dbReference>
<keyword evidence="5 10" id="KW-0762">Sugar transport</keyword>
<feature type="transmembrane region" description="Helical" evidence="9">
    <location>
        <begin position="342"/>
        <end position="362"/>
    </location>
</feature>
<accession>A0ABS3SE67</accession>
<dbReference type="PANTHER" id="PTHR47314:SF1">
    <property type="entry name" value="MALTOSE_MALTODEXTRIN TRANSPORT SYSTEM PERMEASE PROTEIN MALF"/>
    <property type="match status" value="1"/>
</dbReference>
<keyword evidence="6 9" id="KW-0812">Transmembrane</keyword>
<organism evidence="13 14">
    <name type="scientific">Cellulomonas fengjieae</name>
    <dbReference type="NCBI Taxonomy" id="2819978"/>
    <lineage>
        <taxon>Bacteria</taxon>
        <taxon>Bacillati</taxon>
        <taxon>Actinomycetota</taxon>
        <taxon>Actinomycetes</taxon>
        <taxon>Micrococcales</taxon>
        <taxon>Cellulomonadaceae</taxon>
        <taxon>Cellulomonas</taxon>
    </lineage>
</organism>
<evidence type="ECO:0000256" key="4">
    <source>
        <dbReference type="ARBA" id="ARBA00022475"/>
    </source>
</evidence>
<comment type="caution">
    <text evidence="13">The sequence shown here is derived from an EMBL/GenBank/DDBJ whole genome shotgun (WGS) entry which is preliminary data.</text>
</comment>
<feature type="region of interest" description="Disordered" evidence="11">
    <location>
        <begin position="1"/>
        <end position="32"/>
    </location>
</feature>
<evidence type="ECO:0000256" key="2">
    <source>
        <dbReference type="ARBA" id="ARBA00009047"/>
    </source>
</evidence>
<evidence type="ECO:0000256" key="7">
    <source>
        <dbReference type="ARBA" id="ARBA00022989"/>
    </source>
</evidence>
<gene>
    <name evidence="13" type="ORF">J4035_05200</name>
</gene>
<dbReference type="PROSITE" id="PS50928">
    <property type="entry name" value="ABC_TM1"/>
    <property type="match status" value="1"/>
</dbReference>
<dbReference type="InterPro" id="IPR035906">
    <property type="entry name" value="MetI-like_sf"/>
</dbReference>
<keyword evidence="3 9" id="KW-0813">Transport</keyword>
<dbReference type="PANTHER" id="PTHR47314">
    <property type="entry name" value="MALTOSE/MALTODEXTRIN TRANSPORT SYSTEM PERMEASE PROTEIN MALF"/>
    <property type="match status" value="1"/>
</dbReference>
<evidence type="ECO:0000256" key="5">
    <source>
        <dbReference type="ARBA" id="ARBA00022597"/>
    </source>
</evidence>
<dbReference type="Gene3D" id="3.10.650.10">
    <property type="entry name" value="MalF N-terminal region-like"/>
    <property type="match status" value="1"/>
</dbReference>
<feature type="transmembrane region" description="Helical" evidence="9">
    <location>
        <begin position="38"/>
        <end position="57"/>
    </location>
</feature>
<dbReference type="Proteomes" id="UP000678317">
    <property type="component" value="Unassembled WGS sequence"/>
</dbReference>
<feature type="domain" description="ABC transmembrane type-1" evidence="12">
    <location>
        <begin position="307"/>
        <end position="528"/>
    </location>
</feature>
<keyword evidence="7 9" id="KW-1133">Transmembrane helix</keyword>
<keyword evidence="8 9" id="KW-0472">Membrane</keyword>
<dbReference type="Gene3D" id="1.10.3720.10">
    <property type="entry name" value="MetI-like"/>
    <property type="match status" value="1"/>
</dbReference>
<reference evidence="13 14" key="1">
    <citation type="submission" date="2021-03" db="EMBL/GenBank/DDBJ databases">
        <title>novel species in genus Cellulomonas.</title>
        <authorList>
            <person name="Zhang G."/>
        </authorList>
    </citation>
    <scope>NUCLEOTIDE SEQUENCE [LARGE SCALE GENOMIC DNA]</scope>
    <source>
        <strain evidence="14">zg-ZUI188</strain>
    </source>
</reference>
<feature type="transmembrane region" description="Helical" evidence="9">
    <location>
        <begin position="507"/>
        <end position="529"/>
    </location>
</feature>
<feature type="transmembrane region" description="Helical" evidence="9">
    <location>
        <begin position="92"/>
        <end position="116"/>
    </location>
</feature>
<dbReference type="Pfam" id="PF16296">
    <property type="entry name" value="TM_PBP2_N"/>
    <property type="match status" value="1"/>
</dbReference>
<proteinExistence type="inferred from homology"/>
<evidence type="ECO:0000256" key="9">
    <source>
        <dbReference type="RuleBase" id="RU363032"/>
    </source>
</evidence>
<dbReference type="RefSeq" id="WP_208211288.1">
    <property type="nucleotide sequence ID" value="NZ_CP074404.1"/>
</dbReference>
<keyword evidence="4 10" id="KW-1003">Cell membrane</keyword>
<dbReference type="Pfam" id="PF00528">
    <property type="entry name" value="BPD_transp_1"/>
    <property type="match status" value="1"/>
</dbReference>
<comment type="similarity">
    <text evidence="2 10">Belongs to the binding-protein-dependent transport system permease family. MalFG subfamily.</text>
</comment>
<evidence type="ECO:0000256" key="1">
    <source>
        <dbReference type="ARBA" id="ARBA00004651"/>
    </source>
</evidence>
<evidence type="ECO:0000256" key="11">
    <source>
        <dbReference type="SAM" id="MobiDB-lite"/>
    </source>
</evidence>
<comment type="function">
    <text evidence="10">Part of the ABC transporter complex MalEFGK involved in maltose/maltodextrin import. Probably responsible for the translocation of the substrate across the membrane.</text>
</comment>
<dbReference type="SUPFAM" id="SSF160964">
    <property type="entry name" value="MalF N-terminal region-like"/>
    <property type="match status" value="1"/>
</dbReference>
<protein>
    <recommendedName>
        <fullName evidence="10">Maltose/maltodextrin transport system permease protein</fullName>
    </recommendedName>
</protein>
<dbReference type="EMBL" id="JAGFBM010000001">
    <property type="protein sequence ID" value="MBO3084030.1"/>
    <property type="molecule type" value="Genomic_DNA"/>
</dbReference>
<feature type="transmembrane region" description="Helical" evidence="9">
    <location>
        <begin position="63"/>
        <end position="83"/>
    </location>
</feature>